<evidence type="ECO:0000313" key="2">
    <source>
        <dbReference type="EMBL" id="MBE7696303.1"/>
    </source>
</evidence>
<proteinExistence type="predicted"/>
<dbReference type="EMBL" id="WXXV01000056">
    <property type="protein sequence ID" value="MBE7696303.1"/>
    <property type="molecule type" value="Genomic_DNA"/>
</dbReference>
<dbReference type="AlphaFoldDB" id="A0AAP1RIB9"/>
<keyword evidence="1" id="KW-0472">Membrane</keyword>
<protein>
    <submittedName>
        <fullName evidence="2">Uncharacterized protein</fullName>
    </submittedName>
</protein>
<gene>
    <name evidence="2" type="ORF">F7645_12855</name>
</gene>
<keyword evidence="1" id="KW-1133">Transmembrane helix</keyword>
<feature type="transmembrane region" description="Helical" evidence="1">
    <location>
        <begin position="185"/>
        <end position="202"/>
    </location>
</feature>
<organism evidence="2 3">
    <name type="scientific">Tenacibaculum finnmarkense genomovar finnmarkense</name>
    <dbReference type="NCBI Taxonomy" id="1458503"/>
    <lineage>
        <taxon>Bacteria</taxon>
        <taxon>Pseudomonadati</taxon>
        <taxon>Bacteroidota</taxon>
        <taxon>Flavobacteriia</taxon>
        <taxon>Flavobacteriales</taxon>
        <taxon>Flavobacteriaceae</taxon>
        <taxon>Tenacibaculum</taxon>
        <taxon>Tenacibaculum finnmarkense</taxon>
    </lineage>
</organism>
<sequence>MRKTLLLLLISTSLFGQTKIDSIFSIEFPATPEKMKFSEGAEKGVAFYSNNENDSFVVMSLITENGERDFKNNLPSPEGLKNAYEKMIAVQIKAMRKKTFIFKDSTEIEIKGFRGYKLTYQDENSKKQIAESVLLLINGINFIATYSKVNEFNEETKNKFLNSITIDTSKEPKQVAEKYDLKGNLLELFFKGIFLVGLFYLWRKYIKTTGNKELS</sequence>
<evidence type="ECO:0000256" key="1">
    <source>
        <dbReference type="SAM" id="Phobius"/>
    </source>
</evidence>
<keyword evidence="3" id="KW-1185">Reference proteome</keyword>
<accession>A0AAP1RIB9</accession>
<evidence type="ECO:0000313" key="3">
    <source>
        <dbReference type="Proteomes" id="UP000806077"/>
    </source>
</evidence>
<dbReference type="RefSeq" id="WP_101954818.1">
    <property type="nucleotide sequence ID" value="NZ_JAJHTL010000063.1"/>
</dbReference>
<name>A0AAP1RIB9_9FLAO</name>
<keyword evidence="1" id="KW-0812">Transmembrane</keyword>
<reference evidence="2 3" key="1">
    <citation type="journal article" date="2020" name="Int. J. Syst. Evol. Microbiol.">
        <title>Tenacibaculum piscium sp. nov., isolated from skin ulcers of sea-farmed fish, and description of Tenacibaculum finnmarkense sp. nov. with subdivision into genomovars finnmarkense and ulcerans.</title>
        <authorList>
            <person name="Olsen A.B."/>
            <person name="Spilsberg B."/>
            <person name="Nilsen H.K."/>
            <person name="Lagesen K."/>
            <person name="Gulla S."/>
            <person name="Avendano-Herrera R."/>
            <person name="Irgang R."/>
            <person name="Duchaud E."/>
            <person name="Colquhoun D.J."/>
        </authorList>
    </citation>
    <scope>NUCLEOTIDE SEQUENCE [LARGE SCALE GENOMIC DNA]</scope>
    <source>
        <strain evidence="2 3">TNO037</strain>
    </source>
</reference>
<dbReference type="Proteomes" id="UP000806077">
    <property type="component" value="Unassembled WGS sequence"/>
</dbReference>
<comment type="caution">
    <text evidence="2">The sequence shown here is derived from an EMBL/GenBank/DDBJ whole genome shotgun (WGS) entry which is preliminary data.</text>
</comment>